<dbReference type="AlphaFoldDB" id="A0AAW2ZIS0"/>
<protein>
    <submittedName>
        <fullName evidence="1">Uncharacterized protein</fullName>
    </submittedName>
</protein>
<accession>A0AAW2ZIS0</accession>
<evidence type="ECO:0000313" key="2">
    <source>
        <dbReference type="Proteomes" id="UP001431209"/>
    </source>
</evidence>
<dbReference type="Proteomes" id="UP001431209">
    <property type="component" value="Unassembled WGS sequence"/>
</dbReference>
<organism evidence="1 2">
    <name type="scientific">Acrasis kona</name>
    <dbReference type="NCBI Taxonomy" id="1008807"/>
    <lineage>
        <taxon>Eukaryota</taxon>
        <taxon>Discoba</taxon>
        <taxon>Heterolobosea</taxon>
        <taxon>Tetramitia</taxon>
        <taxon>Eutetramitia</taxon>
        <taxon>Acrasidae</taxon>
        <taxon>Acrasis</taxon>
    </lineage>
</organism>
<name>A0AAW2ZIS0_9EUKA</name>
<sequence>MLLELINLHNFYNTEFGKYISHDKRISNTLGNIDMRAIMGRVQVLRETEGDNEYAEYICSLYAQVFDELSSIIPKESFATRRLFALLCLKSLKLKKSVLLRDDQNTKILADQLTKLILKPKVLKVMVCLIEVIETVSKYYMTELLLCRDSKESEHIISNLKLNLEAVAILDDLYFKTKLSMIKKEIETVLNFHSSTTRNVVDTSFSEVLELVSYPAGENPTDDESRQLNHRDDAFLEFLS</sequence>
<reference evidence="1 2" key="1">
    <citation type="submission" date="2024-03" db="EMBL/GenBank/DDBJ databases">
        <title>The Acrasis kona genome and developmental transcriptomes reveal deep origins of eukaryotic multicellular pathways.</title>
        <authorList>
            <person name="Sheikh S."/>
            <person name="Fu C.-J."/>
            <person name="Brown M.W."/>
            <person name="Baldauf S.L."/>
        </authorList>
    </citation>
    <scope>NUCLEOTIDE SEQUENCE [LARGE SCALE GENOMIC DNA]</scope>
    <source>
        <strain evidence="1 2">ATCC MYA-3509</strain>
    </source>
</reference>
<gene>
    <name evidence="1" type="ORF">AKO1_015661</name>
</gene>
<dbReference type="EMBL" id="JAOPGA020001455">
    <property type="protein sequence ID" value="KAL0488616.1"/>
    <property type="molecule type" value="Genomic_DNA"/>
</dbReference>
<comment type="caution">
    <text evidence="1">The sequence shown here is derived from an EMBL/GenBank/DDBJ whole genome shotgun (WGS) entry which is preliminary data.</text>
</comment>
<keyword evidence="2" id="KW-1185">Reference proteome</keyword>
<evidence type="ECO:0000313" key="1">
    <source>
        <dbReference type="EMBL" id="KAL0488616.1"/>
    </source>
</evidence>
<proteinExistence type="predicted"/>